<comment type="caution">
    <text evidence="2">The sequence shown here is derived from an EMBL/GenBank/DDBJ whole genome shotgun (WGS) entry which is preliminary data.</text>
</comment>
<dbReference type="AlphaFoldDB" id="A0A849VI65"/>
<name>A0A849VI65_9GAMM</name>
<evidence type="ECO:0000313" key="3">
    <source>
        <dbReference type="Proteomes" id="UP000586305"/>
    </source>
</evidence>
<dbReference type="EMBL" id="JABBPG010000005">
    <property type="protein sequence ID" value="NOU51534.1"/>
    <property type="molecule type" value="Genomic_DNA"/>
</dbReference>
<evidence type="ECO:0000259" key="1">
    <source>
        <dbReference type="Pfam" id="PF00408"/>
    </source>
</evidence>
<feature type="domain" description="Alpha-D-phosphohexomutase C-terminal" evidence="1">
    <location>
        <begin position="3"/>
        <end position="48"/>
    </location>
</feature>
<protein>
    <recommendedName>
        <fullName evidence="1">Alpha-D-phosphohexomutase C-terminal domain-containing protein</fullName>
    </recommendedName>
</protein>
<accession>A0A849VI65</accession>
<gene>
    <name evidence="2" type="ORF">HG263_13440</name>
</gene>
<dbReference type="Gene3D" id="3.30.310.50">
    <property type="entry name" value="Alpha-D-phosphohexomutase, C-terminal domain"/>
    <property type="match status" value="1"/>
</dbReference>
<evidence type="ECO:0000313" key="2">
    <source>
        <dbReference type="EMBL" id="NOU51534.1"/>
    </source>
</evidence>
<dbReference type="GO" id="GO:0016868">
    <property type="term" value="F:intramolecular phosphotransferase activity"/>
    <property type="evidence" value="ECO:0007669"/>
    <property type="project" value="InterPro"/>
</dbReference>
<sequence>MLNIDDTDGLRITLDNKNILHLRPSGNAPELRCYAESSSLNKAKLLVKNTLAKLASLDLKPLYQSS</sequence>
<organism evidence="2 3">
    <name type="scientific">Pseudoalteromonas caenipelagi</name>
    <dbReference type="NCBI Taxonomy" id="2726988"/>
    <lineage>
        <taxon>Bacteria</taxon>
        <taxon>Pseudomonadati</taxon>
        <taxon>Pseudomonadota</taxon>
        <taxon>Gammaproteobacteria</taxon>
        <taxon>Alteromonadales</taxon>
        <taxon>Pseudoalteromonadaceae</taxon>
        <taxon>Pseudoalteromonas</taxon>
    </lineage>
</organism>
<keyword evidence="3" id="KW-1185">Reference proteome</keyword>
<dbReference type="Proteomes" id="UP000586305">
    <property type="component" value="Unassembled WGS sequence"/>
</dbReference>
<proteinExistence type="predicted"/>
<dbReference type="SUPFAM" id="SSF55957">
    <property type="entry name" value="Phosphoglucomutase, C-terminal domain"/>
    <property type="match status" value="1"/>
</dbReference>
<dbReference type="InterPro" id="IPR005843">
    <property type="entry name" value="A-D-PHexomutase_C"/>
</dbReference>
<dbReference type="Pfam" id="PF00408">
    <property type="entry name" value="PGM_PMM_IV"/>
    <property type="match status" value="1"/>
</dbReference>
<dbReference type="InterPro" id="IPR036900">
    <property type="entry name" value="A-D-PHexomutase_C_sf"/>
</dbReference>
<reference evidence="2 3" key="1">
    <citation type="submission" date="2020-04" db="EMBL/GenBank/DDBJ databases">
        <title>Pseudoalteromonas caenipelagi sp. nov., isolated from a tidal flat.</title>
        <authorList>
            <person name="Park S."/>
            <person name="Yoon J.-H."/>
        </authorList>
    </citation>
    <scope>NUCLEOTIDE SEQUENCE [LARGE SCALE GENOMIC DNA]</scope>
    <source>
        <strain evidence="2 3">JBTF-M23</strain>
    </source>
</reference>